<name>A0AAV4QDB3_CAEEX</name>
<dbReference type="AlphaFoldDB" id="A0AAV4QDB3"/>
<reference evidence="1 2" key="1">
    <citation type="submission" date="2021-06" db="EMBL/GenBank/DDBJ databases">
        <title>Caerostris extrusa draft genome.</title>
        <authorList>
            <person name="Kono N."/>
            <person name="Arakawa K."/>
        </authorList>
    </citation>
    <scope>NUCLEOTIDE SEQUENCE [LARGE SCALE GENOMIC DNA]</scope>
</reference>
<evidence type="ECO:0000313" key="1">
    <source>
        <dbReference type="EMBL" id="GIY07105.1"/>
    </source>
</evidence>
<evidence type="ECO:0000313" key="2">
    <source>
        <dbReference type="Proteomes" id="UP001054945"/>
    </source>
</evidence>
<dbReference type="EMBL" id="BPLR01006048">
    <property type="protein sequence ID" value="GIY07105.1"/>
    <property type="molecule type" value="Genomic_DNA"/>
</dbReference>
<organism evidence="1 2">
    <name type="scientific">Caerostris extrusa</name>
    <name type="common">Bark spider</name>
    <name type="synonym">Caerostris bankana</name>
    <dbReference type="NCBI Taxonomy" id="172846"/>
    <lineage>
        <taxon>Eukaryota</taxon>
        <taxon>Metazoa</taxon>
        <taxon>Ecdysozoa</taxon>
        <taxon>Arthropoda</taxon>
        <taxon>Chelicerata</taxon>
        <taxon>Arachnida</taxon>
        <taxon>Araneae</taxon>
        <taxon>Araneomorphae</taxon>
        <taxon>Entelegynae</taxon>
        <taxon>Araneoidea</taxon>
        <taxon>Araneidae</taxon>
        <taxon>Caerostris</taxon>
    </lineage>
</organism>
<proteinExistence type="predicted"/>
<protein>
    <submittedName>
        <fullName evidence="1">Uncharacterized protein</fullName>
    </submittedName>
</protein>
<keyword evidence="2" id="KW-1185">Reference proteome</keyword>
<comment type="caution">
    <text evidence="1">The sequence shown here is derived from an EMBL/GenBank/DDBJ whole genome shotgun (WGS) entry which is preliminary data.</text>
</comment>
<accession>A0AAV4QDB3</accession>
<gene>
    <name evidence="1" type="ORF">CEXT_694851</name>
</gene>
<dbReference type="Proteomes" id="UP001054945">
    <property type="component" value="Unassembled WGS sequence"/>
</dbReference>
<sequence>MPPSDGIYSLRPFSGAIFPPVCVCLLKEKEQPAFFRNEYHNAKFSSFFTKTVLITLPKEKQASLNQPHTFLSGNIAFAEKVIKSVLTRSDSKNYLKDSRTESMSPSDGIYSLRPFSGVIFPPVCVCLLKEEEPAF</sequence>